<dbReference type="Gene3D" id="1.20.58.220">
    <property type="entry name" value="Phosphate transport system protein phou homolog 2, domain 2"/>
    <property type="match status" value="1"/>
</dbReference>
<keyword evidence="8" id="KW-1185">Reference proteome</keyword>
<evidence type="ECO:0000313" key="8">
    <source>
        <dbReference type="Proteomes" id="UP000070617"/>
    </source>
</evidence>
<dbReference type="GO" id="GO:0044341">
    <property type="term" value="P:sodium-dependent phosphate transport"/>
    <property type="evidence" value="ECO:0007669"/>
    <property type="project" value="InterPro"/>
</dbReference>
<dbReference type="InterPro" id="IPR038078">
    <property type="entry name" value="PhoU-like_sf"/>
</dbReference>
<feature type="transmembrane region" description="Helical" evidence="6">
    <location>
        <begin position="280"/>
        <end position="306"/>
    </location>
</feature>
<keyword evidence="5 6" id="KW-0472">Membrane</keyword>
<dbReference type="Pfam" id="PF02690">
    <property type="entry name" value="Na_Pi_cotrans"/>
    <property type="match status" value="2"/>
</dbReference>
<dbReference type="NCBIfam" id="NF037997">
    <property type="entry name" value="Na_Pi_symport"/>
    <property type="match status" value="1"/>
</dbReference>
<reference evidence="8" key="1">
    <citation type="submission" date="2016-01" db="EMBL/GenBank/DDBJ databases">
        <authorList>
            <person name="Mitreva M."/>
            <person name="Pepin K.H."/>
            <person name="Mihindukulasuriya K.A."/>
            <person name="Fulton R."/>
            <person name="Fronick C."/>
            <person name="O'Laughlin M."/>
            <person name="Miner T."/>
            <person name="Herter B."/>
            <person name="Rosa B.A."/>
            <person name="Cordes M."/>
            <person name="Tomlinson C."/>
            <person name="Wollam A."/>
            <person name="Palsikar V.B."/>
            <person name="Mardis E.R."/>
            <person name="Wilson R.K."/>
        </authorList>
    </citation>
    <scope>NUCLEOTIDE SEQUENCE [LARGE SCALE GENOMIC DNA]</scope>
    <source>
        <strain evidence="8">CMW8396</strain>
    </source>
</reference>
<evidence type="ECO:0000256" key="3">
    <source>
        <dbReference type="ARBA" id="ARBA00022692"/>
    </source>
</evidence>
<dbReference type="AlphaFoldDB" id="A0A133NAT7"/>
<evidence type="ECO:0000256" key="4">
    <source>
        <dbReference type="ARBA" id="ARBA00022989"/>
    </source>
</evidence>
<keyword evidence="3 6" id="KW-0812">Transmembrane</keyword>
<dbReference type="RefSeq" id="WP_008801601.1">
    <property type="nucleotide sequence ID" value="NZ_KQ956559.1"/>
</dbReference>
<dbReference type="InterPro" id="IPR003841">
    <property type="entry name" value="Na/Pi_transpt"/>
</dbReference>
<dbReference type="EMBL" id="LRPX01000069">
    <property type="protein sequence ID" value="KXA13411.1"/>
    <property type="molecule type" value="Genomic_DNA"/>
</dbReference>
<dbReference type="GO" id="GO:0005436">
    <property type="term" value="F:sodium:phosphate symporter activity"/>
    <property type="evidence" value="ECO:0007669"/>
    <property type="project" value="InterPro"/>
</dbReference>
<dbReference type="InterPro" id="IPR004633">
    <property type="entry name" value="NaPi_cotrn-rel/YqeW-like"/>
</dbReference>
<keyword evidence="4 6" id="KW-1133">Transmembrane helix</keyword>
<dbReference type="NCBIfam" id="TIGR00704">
    <property type="entry name" value="NaPi_cotrn_rel"/>
    <property type="match status" value="1"/>
</dbReference>
<feature type="transmembrane region" description="Helical" evidence="6">
    <location>
        <begin position="249"/>
        <end position="268"/>
    </location>
</feature>
<dbReference type="GO" id="GO:0005886">
    <property type="term" value="C:plasma membrane"/>
    <property type="evidence" value="ECO:0007669"/>
    <property type="project" value="UniProtKB-SubCell"/>
</dbReference>
<organism evidence="7 8">
    <name type="scientific">Fusobacterium equinum</name>
    <dbReference type="NCBI Taxonomy" id="134605"/>
    <lineage>
        <taxon>Bacteria</taxon>
        <taxon>Fusobacteriati</taxon>
        <taxon>Fusobacteriota</taxon>
        <taxon>Fusobacteriia</taxon>
        <taxon>Fusobacteriales</taxon>
        <taxon>Fusobacteriaceae</taxon>
        <taxon>Fusobacterium</taxon>
    </lineage>
</organism>
<protein>
    <submittedName>
        <fullName evidence="7">Na/Pi-cotransporter II-like protein</fullName>
    </submittedName>
</protein>
<feature type="transmembrane region" description="Helical" evidence="6">
    <location>
        <begin position="131"/>
        <end position="150"/>
    </location>
</feature>
<dbReference type="SUPFAM" id="SSF109755">
    <property type="entry name" value="PhoU-like"/>
    <property type="match status" value="1"/>
</dbReference>
<dbReference type="PANTHER" id="PTHR10010">
    <property type="entry name" value="SOLUTE CARRIER FAMILY 34 SODIUM PHOSPHATE , MEMBER 2-RELATED"/>
    <property type="match status" value="1"/>
</dbReference>
<dbReference type="Proteomes" id="UP000070617">
    <property type="component" value="Unassembled WGS sequence"/>
</dbReference>
<feature type="transmembrane region" description="Helical" evidence="6">
    <location>
        <begin position="215"/>
        <end position="237"/>
    </location>
</feature>
<feature type="transmembrane region" description="Helical" evidence="6">
    <location>
        <begin position="109"/>
        <end position="124"/>
    </location>
</feature>
<dbReference type="PATRIC" id="fig|134605.3.peg.1298"/>
<dbReference type="PANTHER" id="PTHR10010:SF46">
    <property type="entry name" value="SODIUM-DEPENDENT PHOSPHATE TRANSPORT PROTEIN 2B"/>
    <property type="match status" value="1"/>
</dbReference>
<evidence type="ECO:0000256" key="5">
    <source>
        <dbReference type="ARBA" id="ARBA00023136"/>
    </source>
</evidence>
<name>A0A133NAT7_9FUSO</name>
<evidence type="ECO:0000256" key="6">
    <source>
        <dbReference type="SAM" id="Phobius"/>
    </source>
</evidence>
<evidence type="ECO:0000313" key="7">
    <source>
        <dbReference type="EMBL" id="KXA13411.1"/>
    </source>
</evidence>
<comment type="subcellular location">
    <subcellularLocation>
        <location evidence="1">Cell membrane</location>
        <topology evidence="1">Multi-pass membrane protein</topology>
    </subcellularLocation>
</comment>
<sequence length="544" mass="60680">MYFQVLCTVVGGLGIFLLGMDNMSSGMQKIAGPRLKKILATLTTNRILGIFTGIMITALVQSSSVSTVMTIGFVNASLLTLKQALGIILGANIGTTITGWLLAMNIGKYGLPIVGLAAILLMFKKEDKVRVRLMTLMGFGFIFLGLQLMSDGLRPLRELPEFVELFKAFRADTYLGVIKVALIGAAITGIVQSSAATLGITITLASQGLIDYPSAVALVLGENVGTTVTALLASIGASANAKRAAYAHTLINIIGVAWVTAIFPYYLFGLENILDPDHHVGAAIASAHTCFNICNVILMIPFVGVLDKFLQRIVPSDGNIEEDEVKVTKLSSMGKMLPTVIIDQTKNEVLTMGKYIKHIFFRLEELYEDPDKIAVNVVEINQVEDKLDLYEKEINNINYALLNRTLDQEYIEKTRRNLLVCDEYETISDYIGRIGDSIEKLQEHNIVIEGFRVEILQSLNDKIVKFFQHIHQGYESKEMKYFSDGIDEYNEIKNFCKTKRKEHFKDSTENIIPSRLNTEFSDIINYYQRAADHIYNIIEYYMKL</sequence>
<evidence type="ECO:0000256" key="1">
    <source>
        <dbReference type="ARBA" id="ARBA00004651"/>
    </source>
</evidence>
<evidence type="ECO:0000256" key="2">
    <source>
        <dbReference type="ARBA" id="ARBA00022475"/>
    </source>
</evidence>
<comment type="caution">
    <text evidence="7">The sequence shown here is derived from an EMBL/GenBank/DDBJ whole genome shotgun (WGS) entry which is preliminary data.</text>
</comment>
<dbReference type="STRING" id="134605.HMPREF3206_01312"/>
<accession>A0A133NAT7</accession>
<proteinExistence type="predicted"/>
<gene>
    <name evidence="7" type="ORF">HMPREF3206_01312</name>
</gene>
<keyword evidence="2" id="KW-1003">Cell membrane</keyword>